<dbReference type="InterPro" id="IPR000209">
    <property type="entry name" value="Peptidase_S8/S53_dom"/>
</dbReference>
<dbReference type="PRINTS" id="PR00723">
    <property type="entry name" value="SUBTILISIN"/>
</dbReference>
<keyword evidence="3 5" id="KW-0720">Serine protease</keyword>
<dbReference type="EC" id="3.4.21.-" evidence="8"/>
<evidence type="ECO:0000259" key="7">
    <source>
        <dbReference type="Pfam" id="PF00082"/>
    </source>
</evidence>
<evidence type="ECO:0000313" key="8">
    <source>
        <dbReference type="EMBL" id="EFK59355.1"/>
    </source>
</evidence>
<dbReference type="eggNOG" id="COG1404">
    <property type="taxonomic scope" value="Bacteria"/>
</dbReference>
<organism evidence="8 9">
    <name type="scientific">Sphingobacterium spiritivorum ATCC 33861</name>
    <dbReference type="NCBI Taxonomy" id="525373"/>
    <lineage>
        <taxon>Bacteria</taxon>
        <taxon>Pseudomonadati</taxon>
        <taxon>Bacteroidota</taxon>
        <taxon>Sphingobacteriia</taxon>
        <taxon>Sphingobacteriales</taxon>
        <taxon>Sphingobacteriaceae</taxon>
        <taxon>Sphingobacterium</taxon>
    </lineage>
</organism>
<dbReference type="Proteomes" id="UP000006258">
    <property type="component" value="Unassembled WGS sequence"/>
</dbReference>
<dbReference type="PROSITE" id="PS00138">
    <property type="entry name" value="SUBTILASE_SER"/>
    <property type="match status" value="1"/>
</dbReference>
<feature type="active site" description="Charge relay system" evidence="4 5">
    <location>
        <position position="257"/>
    </location>
</feature>
<dbReference type="HOGENOM" id="CLU_023678_0_0_10"/>
<dbReference type="PROSITE" id="PS51892">
    <property type="entry name" value="SUBTILASE"/>
    <property type="match status" value="1"/>
</dbReference>
<feature type="domain" description="Peptidase S8/S53" evidence="7">
    <location>
        <begin position="248"/>
        <end position="526"/>
    </location>
</feature>
<proteinExistence type="inferred from homology"/>
<dbReference type="RefSeq" id="WP_002997058.1">
    <property type="nucleotide sequence ID" value="NZ_GL379771.1"/>
</dbReference>
<reference evidence="8" key="1">
    <citation type="submission" date="2010-07" db="EMBL/GenBank/DDBJ databases">
        <authorList>
            <person name="Muzny D."/>
            <person name="Qin X."/>
            <person name="Buhay C."/>
            <person name="Dugan-Rocha S."/>
            <person name="Ding Y."/>
            <person name="Chen G."/>
            <person name="Hawes A."/>
            <person name="Holder M."/>
            <person name="Jhangiani S."/>
            <person name="Johnson A."/>
            <person name="Khan Z."/>
            <person name="Li Z."/>
            <person name="Liu W."/>
            <person name="Liu X."/>
            <person name="Perez L."/>
            <person name="Shen H."/>
            <person name="Wang Q."/>
            <person name="Watt J."/>
            <person name="Xi L."/>
            <person name="Xin Y."/>
            <person name="Zhou J."/>
            <person name="Deng J."/>
            <person name="Jiang H."/>
            <person name="Liu Y."/>
            <person name="Qu J."/>
            <person name="Song X.-Z."/>
            <person name="Zhang L."/>
            <person name="Villasana D."/>
            <person name="Johnson A."/>
            <person name="Liu J."/>
            <person name="Liyanage D."/>
            <person name="Lorensuhewa L."/>
            <person name="Robinson T."/>
            <person name="Song A."/>
            <person name="Song B.-B."/>
            <person name="Dinh H."/>
            <person name="Thornton R."/>
            <person name="Coyle M."/>
            <person name="Francisco L."/>
            <person name="Jackson L."/>
            <person name="Javaid M."/>
            <person name="Korchina V."/>
            <person name="Kovar C."/>
            <person name="Mata R."/>
            <person name="Mathew T."/>
            <person name="Ngo R."/>
            <person name="Nguyen L."/>
            <person name="Nguyen N."/>
            <person name="Okwuonu G."/>
            <person name="Ongeri F."/>
            <person name="Pham C."/>
            <person name="Simmons D."/>
            <person name="Wilczek-Boney K."/>
            <person name="Hale W."/>
            <person name="Jakkamsetti A."/>
            <person name="Pham P."/>
            <person name="Ruth R."/>
            <person name="San Lucas F."/>
            <person name="Warren J."/>
            <person name="Zhang J."/>
            <person name="Zhao Z."/>
            <person name="Zhou C."/>
            <person name="Zhu D."/>
            <person name="Lee S."/>
            <person name="Bess C."/>
            <person name="Blankenburg K."/>
            <person name="Forbes L."/>
            <person name="Fu Q."/>
            <person name="Gubbala S."/>
            <person name="Hirani K."/>
            <person name="Jayaseelan J.C."/>
            <person name="Lara F."/>
            <person name="Munidasa M."/>
            <person name="Palculict T."/>
            <person name="Patil S."/>
            <person name="Pu L.-L."/>
            <person name="Saada N."/>
            <person name="Tang L."/>
            <person name="Weissenberger G."/>
            <person name="Zhu Y."/>
            <person name="Hemphill L."/>
            <person name="Shang Y."/>
            <person name="Youmans B."/>
            <person name="Ayvaz T."/>
            <person name="Ross M."/>
            <person name="Santibanez J."/>
            <person name="Aqrawi P."/>
            <person name="Gross S."/>
            <person name="Joshi V."/>
            <person name="Fowler G."/>
            <person name="Nazareth L."/>
            <person name="Reid J."/>
            <person name="Worley K."/>
            <person name="Petrosino J."/>
            <person name="Highlander S."/>
            <person name="Gibbs R."/>
        </authorList>
    </citation>
    <scope>NUCLEOTIDE SEQUENCE [LARGE SCALE GENOMIC DNA]</scope>
    <source>
        <strain evidence="8">ATCC 33861</strain>
    </source>
</reference>
<dbReference type="EMBL" id="ACHA02000002">
    <property type="protein sequence ID" value="EFK59355.1"/>
    <property type="molecule type" value="Genomic_DNA"/>
</dbReference>
<dbReference type="GO" id="GO:0016485">
    <property type="term" value="P:protein processing"/>
    <property type="evidence" value="ECO:0007669"/>
    <property type="project" value="TreeGrafter"/>
</dbReference>
<comment type="similarity">
    <text evidence="5 6">Belongs to the peptidase S8 family.</text>
</comment>
<dbReference type="GeneID" id="95429483"/>
<dbReference type="AlphaFoldDB" id="D7VH03"/>
<dbReference type="PANTHER" id="PTHR42884">
    <property type="entry name" value="PROPROTEIN CONVERTASE SUBTILISIN/KEXIN-RELATED"/>
    <property type="match status" value="1"/>
</dbReference>
<keyword evidence="1 5" id="KW-0645">Protease</keyword>
<evidence type="ECO:0000256" key="2">
    <source>
        <dbReference type="ARBA" id="ARBA00022801"/>
    </source>
</evidence>
<comment type="caution">
    <text evidence="8">The sequence shown here is derived from an EMBL/GenBank/DDBJ whole genome shotgun (WGS) entry which is preliminary data.</text>
</comment>
<dbReference type="InterPro" id="IPR034054">
    <property type="entry name" value="Pep_S8_PrcA"/>
</dbReference>
<dbReference type="Gene3D" id="3.40.50.200">
    <property type="entry name" value="Peptidase S8/S53 domain"/>
    <property type="match status" value="1"/>
</dbReference>
<dbReference type="GO" id="GO:0004252">
    <property type="term" value="F:serine-type endopeptidase activity"/>
    <property type="evidence" value="ECO:0007669"/>
    <property type="project" value="UniProtKB-UniRule"/>
</dbReference>
<dbReference type="PROSITE" id="PS00136">
    <property type="entry name" value="SUBTILASE_ASP"/>
    <property type="match status" value="1"/>
</dbReference>
<dbReference type="InterPro" id="IPR036852">
    <property type="entry name" value="Peptidase_S8/S53_dom_sf"/>
</dbReference>
<dbReference type="Pfam" id="PF00082">
    <property type="entry name" value="Peptidase_S8"/>
    <property type="match status" value="1"/>
</dbReference>
<evidence type="ECO:0000256" key="4">
    <source>
        <dbReference type="PIRSR" id="PIRSR615500-1"/>
    </source>
</evidence>
<feature type="active site" description="Charge relay system" evidence="4 5">
    <location>
        <position position="293"/>
    </location>
</feature>
<keyword evidence="2 5" id="KW-0378">Hydrolase</keyword>
<dbReference type="SUPFAM" id="SSF52743">
    <property type="entry name" value="Subtilisin-like"/>
    <property type="match status" value="1"/>
</dbReference>
<evidence type="ECO:0000256" key="3">
    <source>
        <dbReference type="ARBA" id="ARBA00022825"/>
    </source>
</evidence>
<evidence type="ECO:0000256" key="1">
    <source>
        <dbReference type="ARBA" id="ARBA00022670"/>
    </source>
</evidence>
<evidence type="ECO:0000313" key="9">
    <source>
        <dbReference type="Proteomes" id="UP000006258"/>
    </source>
</evidence>
<feature type="active site" description="Charge relay system" evidence="4 5">
    <location>
        <position position="478"/>
    </location>
</feature>
<dbReference type="InterPro" id="IPR015500">
    <property type="entry name" value="Peptidase_S8_subtilisin-rel"/>
</dbReference>
<keyword evidence="9" id="KW-1185">Reference proteome</keyword>
<accession>D7VH03</accession>
<dbReference type="GO" id="GO:0016020">
    <property type="term" value="C:membrane"/>
    <property type="evidence" value="ECO:0007669"/>
    <property type="project" value="TreeGrafter"/>
</dbReference>
<evidence type="ECO:0000256" key="6">
    <source>
        <dbReference type="RuleBase" id="RU003355"/>
    </source>
</evidence>
<dbReference type="InterPro" id="IPR023827">
    <property type="entry name" value="Peptidase_S8_Asp-AS"/>
</dbReference>
<protein>
    <submittedName>
        <fullName evidence="8">Peptidase, S8/S53 family</fullName>
        <ecNumber evidence="8">3.4.21.-</ecNumber>
    </submittedName>
</protein>
<dbReference type="STRING" id="525373.HMPREF0766_10272"/>
<dbReference type="PANTHER" id="PTHR42884:SF14">
    <property type="entry name" value="NEUROENDOCRINE CONVERTASE 1"/>
    <property type="match status" value="1"/>
</dbReference>
<sequence>MKRKNYVVKSLLVVIGFSIMFFSCKKDHLKNDVLNDKNLLQLLAQSNNEMYYWSGNEKHYFTYDTTLLLVQIKDRLTNLPQLSRSLQNSKTLRVENDSTIQVIVQGDAKWDLLQKREALNIKSYYPSIKVPNGKGVAFITDRISIKFKRKMSNQDLIGFAKKHNLNYISTTPYGAQIFKTIAPVNTCKIANYIHENEAVEWSNPDFVQLIERYVDYYPNQYYLNNIGQTGGINNIDINAPEAWDITLGRNVRVAVIDDGVETHPEFGSRLLSGFTAGSNNTLGGPLNHPSKGHGVASAGIIAAAHDDNDGIKGIAPNSLILPVNIFPYAPANIYDSGAVTSSEIATAINWAWRPDLGNADVLSNSWGGGLSNNDIISEITNARTNGRNGLGAIVVFASGNNNPYVSGVSFPSSVNGVLTVGAIDKNGNIWNYSQRGPEMDLVAPSGNVNLSGDVYTTDRVGNWGYSSDNYMSNFGGTSAACPQVAGVAALMLSVNPNLTESQVRSHLQMSATDMGSSGFDNTFGYGRLNAEGALKRIIPTINGPVDVCSSDTYSLSSLPPGASVSWSVSPSYVASVSGTGANATVAVSGGGSGVLKAVISQTGGSYIVKKVINAGGVTVLDEVWKESSTIGPGAFPLMNFVALFPRRCTDAIDGEWIVSPISAIINYESQISCPISNNTGVSIQFLGTGTYTISARVKNKCGVWTNWKSTTVYKQ</sequence>
<name>D7VH03_SPHSI</name>
<dbReference type="PROSITE" id="PS51257">
    <property type="entry name" value="PROKAR_LIPOPROTEIN"/>
    <property type="match status" value="1"/>
</dbReference>
<evidence type="ECO:0000256" key="5">
    <source>
        <dbReference type="PROSITE-ProRule" id="PRU01240"/>
    </source>
</evidence>
<dbReference type="CDD" id="cd07498">
    <property type="entry name" value="Peptidases_S8_15"/>
    <property type="match status" value="1"/>
</dbReference>
<gene>
    <name evidence="8" type="ORF">HMPREF0766_10272</name>
</gene>
<dbReference type="OrthoDB" id="9813435at2"/>
<dbReference type="InterPro" id="IPR023828">
    <property type="entry name" value="Peptidase_S8_Ser-AS"/>
</dbReference>